<dbReference type="STRING" id="1227549.SAMN05444007_109155"/>
<dbReference type="InterPro" id="IPR036388">
    <property type="entry name" value="WH-like_DNA-bd_sf"/>
</dbReference>
<dbReference type="Pfam" id="PF08220">
    <property type="entry name" value="HTH_DeoR"/>
    <property type="match status" value="1"/>
</dbReference>
<reference evidence="5 6" key="1">
    <citation type="submission" date="2016-10" db="EMBL/GenBank/DDBJ databases">
        <authorList>
            <person name="de Groot N.N."/>
        </authorList>
    </citation>
    <scope>NUCLEOTIDE SEQUENCE [LARGE SCALE GENOMIC DNA]</scope>
    <source>
        <strain evidence="5 6">DSM 29340</strain>
    </source>
</reference>
<dbReference type="SUPFAM" id="SSF100950">
    <property type="entry name" value="NagB/RpiA/CoA transferase-like"/>
    <property type="match status" value="1"/>
</dbReference>
<evidence type="ECO:0000256" key="3">
    <source>
        <dbReference type="ARBA" id="ARBA00023163"/>
    </source>
</evidence>
<dbReference type="SMART" id="SM00420">
    <property type="entry name" value="HTH_DEOR"/>
    <property type="match status" value="1"/>
</dbReference>
<dbReference type="Pfam" id="PF00455">
    <property type="entry name" value="DeoRC"/>
    <property type="match status" value="1"/>
</dbReference>
<dbReference type="PANTHER" id="PTHR30363:SF4">
    <property type="entry name" value="GLYCEROL-3-PHOSPHATE REGULON REPRESSOR"/>
    <property type="match status" value="1"/>
</dbReference>
<evidence type="ECO:0000313" key="5">
    <source>
        <dbReference type="EMBL" id="SEJ95894.1"/>
    </source>
</evidence>
<dbReference type="SUPFAM" id="SSF46785">
    <property type="entry name" value="Winged helix' DNA-binding domain"/>
    <property type="match status" value="1"/>
</dbReference>
<evidence type="ECO:0000259" key="4">
    <source>
        <dbReference type="PROSITE" id="PS51000"/>
    </source>
</evidence>
<organism evidence="5 6">
    <name type="scientific">Cribrihabitans marinus</name>
    <dbReference type="NCBI Taxonomy" id="1227549"/>
    <lineage>
        <taxon>Bacteria</taxon>
        <taxon>Pseudomonadati</taxon>
        <taxon>Pseudomonadota</taxon>
        <taxon>Alphaproteobacteria</taxon>
        <taxon>Rhodobacterales</taxon>
        <taxon>Paracoccaceae</taxon>
        <taxon>Cribrihabitans</taxon>
    </lineage>
</organism>
<evidence type="ECO:0000256" key="2">
    <source>
        <dbReference type="ARBA" id="ARBA00023015"/>
    </source>
</evidence>
<keyword evidence="3" id="KW-0804">Transcription</keyword>
<dbReference type="GO" id="GO:0003700">
    <property type="term" value="F:DNA-binding transcription factor activity"/>
    <property type="evidence" value="ECO:0007669"/>
    <property type="project" value="InterPro"/>
</dbReference>
<evidence type="ECO:0000256" key="1">
    <source>
        <dbReference type="ARBA" id="ARBA00022491"/>
    </source>
</evidence>
<dbReference type="PANTHER" id="PTHR30363">
    <property type="entry name" value="HTH-TYPE TRANSCRIPTIONAL REGULATOR SRLR-RELATED"/>
    <property type="match status" value="1"/>
</dbReference>
<dbReference type="EMBL" id="FNYD01000009">
    <property type="protein sequence ID" value="SEJ95894.1"/>
    <property type="molecule type" value="Genomic_DNA"/>
</dbReference>
<dbReference type="PRINTS" id="PR00037">
    <property type="entry name" value="HTHLACR"/>
</dbReference>
<dbReference type="InterPro" id="IPR001034">
    <property type="entry name" value="DeoR_HTH"/>
</dbReference>
<dbReference type="InterPro" id="IPR014036">
    <property type="entry name" value="DeoR-like_C"/>
</dbReference>
<dbReference type="SMART" id="SM01134">
    <property type="entry name" value="DeoRC"/>
    <property type="match status" value="1"/>
</dbReference>
<proteinExistence type="predicted"/>
<feature type="domain" description="HTH deoR-type" evidence="4">
    <location>
        <begin position="39"/>
        <end position="94"/>
    </location>
</feature>
<gene>
    <name evidence="5" type="ORF">SAMN05444007_109155</name>
</gene>
<dbReference type="InterPro" id="IPR037171">
    <property type="entry name" value="NagB/RpiA_transferase-like"/>
</dbReference>
<dbReference type="Gene3D" id="1.10.10.10">
    <property type="entry name" value="Winged helix-like DNA-binding domain superfamily/Winged helix DNA-binding domain"/>
    <property type="match status" value="1"/>
</dbReference>
<dbReference type="AlphaFoldDB" id="A0A1H7D3H8"/>
<sequence>MPGDMANSARGDAGFAGILSGWIFGATLGETNRKPCMSQTFRHPEILEIARREGKVTVEGLAVHFGVTLQTIRRDLSDLAESGRLERVHGGAVLPSGTTNIGYEERRSLNSAAKTAIARACAARVPNDISLFLNIGTSTEAVAQELLHHRNLMVVTNNMNVANILVANPDCEIIVTGGHLRRADGGLVGNLAAGTIRQFKFDLAVVGCSALDKDGDLLDFDIQEVGVSQAILRQSRKTFLVADHSKFTRSAPARIASLAEIDTFYTDRPLASDLAARCADWNTEVSISRPV</sequence>
<evidence type="ECO:0000313" key="6">
    <source>
        <dbReference type="Proteomes" id="UP000199379"/>
    </source>
</evidence>
<dbReference type="InterPro" id="IPR036390">
    <property type="entry name" value="WH_DNA-bd_sf"/>
</dbReference>
<protein>
    <submittedName>
        <fullName evidence="5">Transcriptional regulator, DeoR family</fullName>
    </submittedName>
</protein>
<dbReference type="InterPro" id="IPR050313">
    <property type="entry name" value="Carb_Metab_HTH_regulators"/>
</dbReference>
<dbReference type="Proteomes" id="UP000199379">
    <property type="component" value="Unassembled WGS sequence"/>
</dbReference>
<keyword evidence="6" id="KW-1185">Reference proteome</keyword>
<dbReference type="PROSITE" id="PS51000">
    <property type="entry name" value="HTH_DEOR_2"/>
    <property type="match status" value="1"/>
</dbReference>
<dbReference type="Gene3D" id="3.40.50.1360">
    <property type="match status" value="1"/>
</dbReference>
<keyword evidence="2" id="KW-0805">Transcription regulation</keyword>
<accession>A0A1H7D3H8</accession>
<keyword evidence="1" id="KW-0678">Repressor</keyword>
<name>A0A1H7D3H8_9RHOB</name>